<protein>
    <submittedName>
        <fullName evidence="5">Myb family transcription factor APL</fullName>
    </submittedName>
</protein>
<dbReference type="InterPro" id="IPR046955">
    <property type="entry name" value="PHR1-like"/>
</dbReference>
<evidence type="ECO:0000313" key="5">
    <source>
        <dbReference type="EMBL" id="KAK8968577.1"/>
    </source>
</evidence>
<reference evidence="5 6" key="1">
    <citation type="journal article" date="2022" name="Nat. Plants">
        <title>Genomes of leafy and leafless Platanthera orchids illuminate the evolution of mycoheterotrophy.</title>
        <authorList>
            <person name="Li M.H."/>
            <person name="Liu K.W."/>
            <person name="Li Z."/>
            <person name="Lu H.C."/>
            <person name="Ye Q.L."/>
            <person name="Zhang D."/>
            <person name="Wang J.Y."/>
            <person name="Li Y.F."/>
            <person name="Zhong Z.M."/>
            <person name="Liu X."/>
            <person name="Yu X."/>
            <person name="Liu D.K."/>
            <person name="Tu X.D."/>
            <person name="Liu B."/>
            <person name="Hao Y."/>
            <person name="Liao X.Y."/>
            <person name="Jiang Y.T."/>
            <person name="Sun W.H."/>
            <person name="Chen J."/>
            <person name="Chen Y.Q."/>
            <person name="Ai Y."/>
            <person name="Zhai J.W."/>
            <person name="Wu S.S."/>
            <person name="Zhou Z."/>
            <person name="Hsiao Y.Y."/>
            <person name="Wu W.L."/>
            <person name="Chen Y.Y."/>
            <person name="Lin Y.F."/>
            <person name="Hsu J.L."/>
            <person name="Li C.Y."/>
            <person name="Wang Z.W."/>
            <person name="Zhao X."/>
            <person name="Zhong W.Y."/>
            <person name="Ma X.K."/>
            <person name="Ma L."/>
            <person name="Huang J."/>
            <person name="Chen G.Z."/>
            <person name="Huang M.Z."/>
            <person name="Huang L."/>
            <person name="Peng D.H."/>
            <person name="Luo Y.B."/>
            <person name="Zou S.Q."/>
            <person name="Chen S.P."/>
            <person name="Lan S."/>
            <person name="Tsai W.C."/>
            <person name="Van de Peer Y."/>
            <person name="Liu Z.J."/>
        </authorList>
    </citation>
    <scope>NUCLEOTIDE SEQUENCE [LARGE SCALE GENOMIC DNA]</scope>
    <source>
        <strain evidence="5">Lor288</strain>
    </source>
</reference>
<keyword evidence="6" id="KW-1185">Reference proteome</keyword>
<name>A0ABR2MWK2_9ASPA</name>
<gene>
    <name evidence="5" type="primary">APL</name>
    <name evidence="5" type="ORF">KSP40_PGU016980</name>
</gene>
<keyword evidence="1" id="KW-0805">Transcription regulation</keyword>
<accession>A0ABR2MWK2</accession>
<dbReference type="SUPFAM" id="SSF46689">
    <property type="entry name" value="Homeodomain-like"/>
    <property type="match status" value="1"/>
</dbReference>
<evidence type="ECO:0000259" key="4">
    <source>
        <dbReference type="Pfam" id="PF00249"/>
    </source>
</evidence>
<proteinExistence type="predicted"/>
<keyword evidence="3" id="KW-0539">Nucleus</keyword>
<dbReference type="InterPro" id="IPR006447">
    <property type="entry name" value="Myb_dom_plants"/>
</dbReference>
<dbReference type="PANTHER" id="PTHR31499:SF80">
    <property type="entry name" value="HTH MYB-TYPE DOMAIN-CONTAINING PROTEIN"/>
    <property type="match status" value="1"/>
</dbReference>
<comment type="caution">
    <text evidence="5">The sequence shown here is derived from an EMBL/GenBank/DDBJ whole genome shotgun (WGS) entry which is preliminary data.</text>
</comment>
<dbReference type="NCBIfam" id="TIGR01557">
    <property type="entry name" value="myb_SHAQKYF"/>
    <property type="match status" value="1"/>
</dbReference>
<dbReference type="Proteomes" id="UP001412067">
    <property type="component" value="Unassembled WGS sequence"/>
</dbReference>
<feature type="domain" description="Myb-like" evidence="4">
    <location>
        <begin position="135"/>
        <end position="186"/>
    </location>
</feature>
<evidence type="ECO:0000313" key="6">
    <source>
        <dbReference type="Proteomes" id="UP001412067"/>
    </source>
</evidence>
<evidence type="ECO:0000256" key="3">
    <source>
        <dbReference type="ARBA" id="ARBA00023242"/>
    </source>
</evidence>
<evidence type="ECO:0000256" key="1">
    <source>
        <dbReference type="ARBA" id="ARBA00023015"/>
    </source>
</evidence>
<organism evidence="5 6">
    <name type="scientific">Platanthera guangdongensis</name>
    <dbReference type="NCBI Taxonomy" id="2320717"/>
    <lineage>
        <taxon>Eukaryota</taxon>
        <taxon>Viridiplantae</taxon>
        <taxon>Streptophyta</taxon>
        <taxon>Embryophyta</taxon>
        <taxon>Tracheophyta</taxon>
        <taxon>Spermatophyta</taxon>
        <taxon>Magnoliopsida</taxon>
        <taxon>Liliopsida</taxon>
        <taxon>Asparagales</taxon>
        <taxon>Orchidaceae</taxon>
        <taxon>Orchidoideae</taxon>
        <taxon>Orchideae</taxon>
        <taxon>Orchidinae</taxon>
        <taxon>Platanthera</taxon>
    </lineage>
</organism>
<keyword evidence="2" id="KW-0804">Transcription</keyword>
<dbReference type="Gene3D" id="1.10.10.60">
    <property type="entry name" value="Homeodomain-like"/>
    <property type="match status" value="1"/>
</dbReference>
<evidence type="ECO:0000256" key="2">
    <source>
        <dbReference type="ARBA" id="ARBA00023163"/>
    </source>
</evidence>
<dbReference type="PANTHER" id="PTHR31499">
    <property type="entry name" value="MYB FAMILY TRANSCRIPTION FACTOR PHL11"/>
    <property type="match status" value="1"/>
</dbReference>
<sequence length="286" mass="31937">MKSEVECSISPLISSGDMELVPNKSEDSDNLLKSCNNQSGEFSDDHIHIGNHNKSNFSIIEQMDLQILSEELGIAITDSGESPSLDDIYETPQSSFFPPFQSTVSQAANKLGTSAKFMPHLNYSTSGPLSVVKPRLRWTLDLHERFLEAVYKLDGPEKATPKGVLKLMNTEGLTIYHIKSHLQKYRLAKFVSDTKEGKNAAAEDMKEKSICHDSYTSATRNSASGNSIGGTLKCLDMYRDPDSDLYRVPEGRQAVVPNIIRLCLWVRMGPVNVQWRSLISKFRFLS</sequence>
<dbReference type="Pfam" id="PF00249">
    <property type="entry name" value="Myb_DNA-binding"/>
    <property type="match status" value="1"/>
</dbReference>
<dbReference type="EMBL" id="JBBWWR010000004">
    <property type="protein sequence ID" value="KAK8968577.1"/>
    <property type="molecule type" value="Genomic_DNA"/>
</dbReference>
<dbReference type="InterPro" id="IPR009057">
    <property type="entry name" value="Homeodomain-like_sf"/>
</dbReference>
<dbReference type="InterPro" id="IPR001005">
    <property type="entry name" value="SANT/Myb"/>
</dbReference>